<dbReference type="NCBIfam" id="TIGR00247">
    <property type="entry name" value="endolytic transglycosylase MltG"/>
    <property type="match status" value="1"/>
</dbReference>
<feature type="site" description="Important for catalytic activity" evidence="7">
    <location>
        <position position="216"/>
    </location>
</feature>
<protein>
    <recommendedName>
        <fullName evidence="7">Endolytic murein transglycosylase</fullName>
        <ecNumber evidence="7">4.2.2.29</ecNumber>
    </recommendedName>
    <alternativeName>
        <fullName evidence="7">Peptidoglycan lytic transglycosylase</fullName>
    </alternativeName>
    <alternativeName>
        <fullName evidence="7">Peptidoglycan polymerization terminase</fullName>
    </alternativeName>
</protein>
<comment type="function">
    <text evidence="7">Functions as a peptidoglycan terminase that cleaves nascent peptidoglycan strands endolytically to terminate their elongation.</text>
</comment>
<dbReference type="STRING" id="1850254.LPB137_08640"/>
<keyword evidence="9" id="KW-1185">Reference proteome</keyword>
<comment type="similarity">
    <text evidence="7">Belongs to the transglycosylase MltG family.</text>
</comment>
<dbReference type="PANTHER" id="PTHR30518">
    <property type="entry name" value="ENDOLYTIC MUREIN TRANSGLYCOSYLASE"/>
    <property type="match status" value="1"/>
</dbReference>
<keyword evidence="6 7" id="KW-0961">Cell wall biogenesis/degradation</keyword>
<evidence type="ECO:0000256" key="2">
    <source>
        <dbReference type="ARBA" id="ARBA00022692"/>
    </source>
</evidence>
<proteinExistence type="inferred from homology"/>
<dbReference type="OrthoDB" id="9814591at2"/>
<reference evidence="8 9" key="1">
    <citation type="submission" date="2017-01" db="EMBL/GenBank/DDBJ databases">
        <title>Genome sequencing of Arcobacter sp. LPB0137.</title>
        <authorList>
            <person name="Lee G.-W."/>
            <person name="Yi H."/>
        </authorList>
    </citation>
    <scope>NUCLEOTIDE SEQUENCE [LARGE SCALE GENOMIC DNA]</scope>
    <source>
        <strain evidence="8 9">LPB0137</strain>
    </source>
</reference>
<accession>A0A1P8KN08</accession>
<dbReference type="KEGG" id="alp:LPB137_08640"/>
<dbReference type="GO" id="GO:0009252">
    <property type="term" value="P:peptidoglycan biosynthetic process"/>
    <property type="evidence" value="ECO:0007669"/>
    <property type="project" value="UniProtKB-UniRule"/>
</dbReference>
<keyword evidence="3 7" id="KW-1133">Transmembrane helix</keyword>
<comment type="subcellular location">
    <subcellularLocation>
        <location evidence="7">Cell membrane</location>
        <topology evidence="7">Single-pass membrane protein</topology>
    </subcellularLocation>
</comment>
<dbReference type="HAMAP" id="MF_02065">
    <property type="entry name" value="MltG"/>
    <property type="match status" value="1"/>
</dbReference>
<gene>
    <name evidence="7" type="primary">mltG</name>
    <name evidence="8" type="ORF">LPB137_08640</name>
</gene>
<dbReference type="Pfam" id="PF02618">
    <property type="entry name" value="YceG"/>
    <property type="match status" value="1"/>
</dbReference>
<evidence type="ECO:0000256" key="7">
    <source>
        <dbReference type="HAMAP-Rule" id="MF_02065"/>
    </source>
</evidence>
<dbReference type="AlphaFoldDB" id="A0A1P8KN08"/>
<keyword evidence="1 7" id="KW-1003">Cell membrane</keyword>
<dbReference type="GO" id="GO:0071555">
    <property type="term" value="P:cell wall organization"/>
    <property type="evidence" value="ECO:0007669"/>
    <property type="project" value="UniProtKB-KW"/>
</dbReference>
<sequence length="373" mass="43124">MPENNTEDINIIETKRRPKKSLIAFNIIELFLIVCIIVLFYVTIPMSSTKVLFIPKGSTNNTVTYLNDKGFEMNIIDKIILRSIGFIQSGWIDLNENQLTKMDFLYKLTTSKAALKNITLIPGETSYIFLRQLAKEFNLSEQILEETYKKYAYKLDGNILADTYALPYGMNEDHMIFYLLSQSNKRYEEFSKKIFGLYDKKKWYHYLSLASVIQKEAASVEEMPIVSSVIHNRLTKGMKLQMDGTLNYGKYSHVRVSAQRIKEDTSSYNTYKNKGLPKNPVCAVSLNAIKAAIFPVKSDYYYFVKNNKTGLHKFSKSYKTHVNNIRANVGVKKSYTKVKEKETRVDKEAKTIMKTDVTKQKPRTIKSLWNNVK</sequence>
<evidence type="ECO:0000313" key="9">
    <source>
        <dbReference type="Proteomes" id="UP000186074"/>
    </source>
</evidence>
<dbReference type="Proteomes" id="UP000186074">
    <property type="component" value="Chromosome"/>
</dbReference>
<comment type="catalytic activity">
    <reaction evidence="7">
        <text>a peptidoglycan chain = a peptidoglycan chain with N-acetyl-1,6-anhydromuramyl-[peptide] at the reducing end + a peptidoglycan chain with N-acetylglucosamine at the non-reducing end.</text>
        <dbReference type="EC" id="4.2.2.29"/>
    </reaction>
</comment>
<dbReference type="PANTHER" id="PTHR30518:SF2">
    <property type="entry name" value="ENDOLYTIC MUREIN TRANSGLYCOSYLASE"/>
    <property type="match status" value="1"/>
</dbReference>
<dbReference type="EC" id="4.2.2.29" evidence="7"/>
<evidence type="ECO:0000256" key="1">
    <source>
        <dbReference type="ARBA" id="ARBA00022475"/>
    </source>
</evidence>
<dbReference type="GO" id="GO:0005886">
    <property type="term" value="C:plasma membrane"/>
    <property type="evidence" value="ECO:0007669"/>
    <property type="project" value="UniProtKB-SubCell"/>
</dbReference>
<dbReference type="InterPro" id="IPR003770">
    <property type="entry name" value="MLTG-like"/>
</dbReference>
<dbReference type="GO" id="GO:0008932">
    <property type="term" value="F:lytic endotransglycosylase activity"/>
    <property type="evidence" value="ECO:0007669"/>
    <property type="project" value="UniProtKB-UniRule"/>
</dbReference>
<evidence type="ECO:0000313" key="8">
    <source>
        <dbReference type="EMBL" id="APW65918.1"/>
    </source>
</evidence>
<keyword evidence="2 7" id="KW-0812">Transmembrane</keyword>
<feature type="transmembrane region" description="Helical" evidence="7">
    <location>
        <begin position="21"/>
        <end position="42"/>
    </location>
</feature>
<dbReference type="EMBL" id="CP019070">
    <property type="protein sequence ID" value="APW65918.1"/>
    <property type="molecule type" value="Genomic_DNA"/>
</dbReference>
<evidence type="ECO:0000256" key="6">
    <source>
        <dbReference type="ARBA" id="ARBA00023316"/>
    </source>
</evidence>
<keyword evidence="5 7" id="KW-0456">Lyase</keyword>
<organism evidence="8 9">
    <name type="scientific">Poseidonibacter parvus</name>
    <dbReference type="NCBI Taxonomy" id="1850254"/>
    <lineage>
        <taxon>Bacteria</taxon>
        <taxon>Pseudomonadati</taxon>
        <taxon>Campylobacterota</taxon>
        <taxon>Epsilonproteobacteria</taxon>
        <taxon>Campylobacterales</taxon>
        <taxon>Arcobacteraceae</taxon>
        <taxon>Poseidonibacter</taxon>
    </lineage>
</organism>
<keyword evidence="4 7" id="KW-0472">Membrane</keyword>
<evidence type="ECO:0000256" key="4">
    <source>
        <dbReference type="ARBA" id="ARBA00023136"/>
    </source>
</evidence>
<evidence type="ECO:0000256" key="5">
    <source>
        <dbReference type="ARBA" id="ARBA00023239"/>
    </source>
</evidence>
<name>A0A1P8KN08_9BACT</name>
<evidence type="ECO:0000256" key="3">
    <source>
        <dbReference type="ARBA" id="ARBA00022989"/>
    </source>
</evidence>